<evidence type="ECO:0000313" key="2">
    <source>
        <dbReference type="Proteomes" id="UP001627154"/>
    </source>
</evidence>
<dbReference type="AlphaFoldDB" id="A0ABD2W9P2"/>
<organism evidence="1 2">
    <name type="scientific">Trichogramma kaykai</name>
    <dbReference type="NCBI Taxonomy" id="54128"/>
    <lineage>
        <taxon>Eukaryota</taxon>
        <taxon>Metazoa</taxon>
        <taxon>Ecdysozoa</taxon>
        <taxon>Arthropoda</taxon>
        <taxon>Hexapoda</taxon>
        <taxon>Insecta</taxon>
        <taxon>Pterygota</taxon>
        <taxon>Neoptera</taxon>
        <taxon>Endopterygota</taxon>
        <taxon>Hymenoptera</taxon>
        <taxon>Apocrita</taxon>
        <taxon>Proctotrupomorpha</taxon>
        <taxon>Chalcidoidea</taxon>
        <taxon>Trichogrammatidae</taxon>
        <taxon>Trichogramma</taxon>
    </lineage>
</organism>
<protein>
    <recommendedName>
        <fullName evidence="3">Pre-rRNA-processing protein Ipi1 N-terminal domain-containing protein</fullName>
    </recommendedName>
</protein>
<reference evidence="1 2" key="1">
    <citation type="journal article" date="2024" name="bioRxiv">
        <title>A reference genome for Trichogramma kaykai: A tiny desert-dwelling parasitoid wasp with competing sex-ratio distorters.</title>
        <authorList>
            <person name="Culotta J."/>
            <person name="Lindsey A.R."/>
        </authorList>
    </citation>
    <scope>NUCLEOTIDE SEQUENCE [LARGE SCALE GENOMIC DNA]</scope>
    <source>
        <strain evidence="1 2">KSX58</strain>
    </source>
</reference>
<dbReference type="Proteomes" id="UP001627154">
    <property type="component" value="Unassembled WGS sequence"/>
</dbReference>
<dbReference type="SUPFAM" id="SSF48371">
    <property type="entry name" value="ARM repeat"/>
    <property type="match status" value="1"/>
</dbReference>
<evidence type="ECO:0000313" key="1">
    <source>
        <dbReference type="EMBL" id="KAL3389419.1"/>
    </source>
</evidence>
<dbReference type="PANTHER" id="PTHR34105:SF1">
    <property type="entry name" value="PROLINE-, GLUTAMIC ACID- AND LEUCINE-RICH PROTEIN 1"/>
    <property type="match status" value="1"/>
</dbReference>
<comment type="caution">
    <text evidence="1">The sequence shown here is derived from an EMBL/GenBank/DDBJ whole genome shotgun (WGS) entry which is preliminary data.</text>
</comment>
<accession>A0ABD2W9P2</accession>
<dbReference type="EMBL" id="JBJJXI010000123">
    <property type="protein sequence ID" value="KAL3389419.1"/>
    <property type="molecule type" value="Genomic_DNA"/>
</dbReference>
<proteinExistence type="predicted"/>
<keyword evidence="2" id="KW-1185">Reference proteome</keyword>
<name>A0ABD2W9P2_9HYME</name>
<dbReference type="PANTHER" id="PTHR34105">
    <property type="entry name" value="PROLINE-, GLUTAMIC ACID- AND LEUCINE-RICH PROTEIN 1"/>
    <property type="match status" value="1"/>
</dbReference>
<evidence type="ECO:0008006" key="3">
    <source>
        <dbReference type="Google" id="ProtNLM"/>
    </source>
</evidence>
<sequence>MSGKSAEEFITTINSNLDSQNNRSDGLRLLKQIGFIITEESLIKNFPHWMTKFTALLKNQYNPEDLFVLSKTLLVLIQRCKKIPELDKKISIDFVKHWIGLICPIIQKEESVEALNLLQVLIFYYPEASLKFKSIYGEFLSKCIDNQDELFTNSAAKTYALLVRASERSSKNSSNSSTYQLSNPGGQDPHRFHISHQVHLCRLLCVAFTELDKATIKHAVEFHSKYEESSSMNLLNLPELSQHNLNAYYSGLETRIINLCLFLSELLRAPKNPSVRPGTEAQTILSTLQKGLKITTDDNLIDLVNIRCSLLNVLSSLIIRFHKKLLCHSSVIHDLILHTLNCSSKCTNKSSQRLRGATYDTLSIWIKYTGMLSHFEVAAEHIEKHIFNDLEDMTRLKKHNDEKCPELMEKDISFDKSYIPLATKVLQAVHSIILNVNYILKPITLENITKQVLGFSFKKFQLNIKDEEFDKILLQLLCSIENIDHPSRGSLIQEMLPIFKSICLNNCRLELKEEAQKCLNQIMTRMYPTSPSLTVKSSCNDA</sequence>
<dbReference type="InterPro" id="IPR016024">
    <property type="entry name" value="ARM-type_fold"/>
</dbReference>
<gene>
    <name evidence="1" type="ORF">TKK_015644</name>
</gene>